<dbReference type="SUPFAM" id="SSF53927">
    <property type="entry name" value="Cytidine deaminase-like"/>
    <property type="match status" value="1"/>
</dbReference>
<dbReference type="InterPro" id="IPR016193">
    <property type="entry name" value="Cytidine_deaminase-like"/>
</dbReference>
<dbReference type="GO" id="GO:0003723">
    <property type="term" value="F:RNA binding"/>
    <property type="evidence" value="ECO:0007669"/>
    <property type="project" value="UniProtKB-KW"/>
</dbReference>
<dbReference type="PROSITE" id="PS51747">
    <property type="entry name" value="CYT_DCMP_DEAMINASES_2"/>
    <property type="match status" value="1"/>
</dbReference>
<dbReference type="SUPFAM" id="SSF55120">
    <property type="entry name" value="Pseudouridine synthase"/>
    <property type="match status" value="1"/>
</dbReference>
<proteinExistence type="predicted"/>
<dbReference type="Pfam" id="PF00849">
    <property type="entry name" value="PseudoU_synth_2"/>
    <property type="match status" value="1"/>
</dbReference>
<dbReference type="Gene3D" id="3.40.140.10">
    <property type="entry name" value="Cytidine Deaminase, domain 2"/>
    <property type="match status" value="1"/>
</dbReference>
<evidence type="ECO:0000313" key="7">
    <source>
        <dbReference type="EMBL" id="CCH62254.1"/>
    </source>
</evidence>
<name>I2H7A2_HENB6</name>
<dbReference type="CDD" id="cd02557">
    <property type="entry name" value="PseudoU_synth_ScRIB2"/>
    <property type="match status" value="1"/>
</dbReference>
<dbReference type="InterPro" id="IPR006224">
    <property type="entry name" value="PsdUridine_synth_RluA-like_CS"/>
</dbReference>
<dbReference type="InterPro" id="IPR020103">
    <property type="entry name" value="PsdUridine_synth_cat_dom_sf"/>
</dbReference>
<dbReference type="FunCoup" id="I2H7A2">
    <property type="interactions" value="516"/>
</dbReference>
<feature type="active site" evidence="4">
    <location>
        <position position="241"/>
    </location>
</feature>
<evidence type="ECO:0000259" key="6">
    <source>
        <dbReference type="PROSITE" id="PS51747"/>
    </source>
</evidence>
<evidence type="ECO:0000256" key="1">
    <source>
        <dbReference type="ARBA" id="ARBA00023235"/>
    </source>
</evidence>
<dbReference type="eggNOG" id="KOG1919">
    <property type="taxonomic scope" value="Eukaryota"/>
</dbReference>
<dbReference type="OMA" id="GDMITHA"/>
<reference evidence="7 8" key="1">
    <citation type="journal article" date="2011" name="Proc. Natl. Acad. Sci. U.S.A.">
        <title>Evolutionary erosion of yeast sex chromosomes by mating-type switching accidents.</title>
        <authorList>
            <person name="Gordon J.L."/>
            <person name="Armisen D."/>
            <person name="Proux-Wera E."/>
            <person name="Oheigeartaigh S.S."/>
            <person name="Byrne K.P."/>
            <person name="Wolfe K.H."/>
        </authorList>
    </citation>
    <scope>NUCLEOTIDE SEQUENCE [LARGE SCALE GENOMIC DNA]</scope>
    <source>
        <strain evidence="8">ATCC 34711 / CBS 6284 / DSM 70876 / NBRC 10599 / NRRL Y-10934 / UCD 77-7</strain>
    </source>
</reference>
<dbReference type="HOGENOM" id="CLU_016902_12_4_1"/>
<dbReference type="InterPro" id="IPR050188">
    <property type="entry name" value="RluA_PseudoU_synthase"/>
</dbReference>
<evidence type="ECO:0000256" key="5">
    <source>
        <dbReference type="PROSITE-ProRule" id="PRU00182"/>
    </source>
</evidence>
<dbReference type="GO" id="GO:0000455">
    <property type="term" value="P:enzyme-directed rRNA pseudouridine synthesis"/>
    <property type="evidence" value="ECO:0007669"/>
    <property type="project" value="TreeGrafter"/>
</dbReference>
<dbReference type="InterPro" id="IPR006225">
    <property type="entry name" value="PsdUridine_synth_RluC/D"/>
</dbReference>
<dbReference type="RefSeq" id="XP_004181773.1">
    <property type="nucleotide sequence ID" value="XM_004181725.1"/>
</dbReference>
<evidence type="ECO:0000256" key="3">
    <source>
        <dbReference type="ARBA" id="ARBA00038944"/>
    </source>
</evidence>
<comment type="catalytic activity">
    <reaction evidence="2">
        <text>uridine(32) in tRNA = pseudouridine(32) in tRNA</text>
        <dbReference type="Rhea" id="RHEA:42544"/>
        <dbReference type="Rhea" id="RHEA-COMP:10107"/>
        <dbReference type="Rhea" id="RHEA-COMP:10108"/>
        <dbReference type="ChEBI" id="CHEBI:65314"/>
        <dbReference type="ChEBI" id="CHEBI:65315"/>
        <dbReference type="EC" id="5.4.99.28"/>
    </reaction>
</comment>
<dbReference type="STRING" id="1071380.I2H7A2"/>
<dbReference type="GO" id="GO:0008835">
    <property type="term" value="F:diaminohydroxyphosphoribosylaminopyrimidine deaminase activity"/>
    <property type="evidence" value="ECO:0007669"/>
    <property type="project" value="EnsemblFungi"/>
</dbReference>
<keyword evidence="1" id="KW-0413">Isomerase</keyword>
<dbReference type="Proteomes" id="UP000002866">
    <property type="component" value="Chromosome 7"/>
</dbReference>
<evidence type="ECO:0000256" key="4">
    <source>
        <dbReference type="PIRSR" id="PIRSR606225-1"/>
    </source>
</evidence>
<dbReference type="NCBIfam" id="TIGR00005">
    <property type="entry name" value="rluA_subfam"/>
    <property type="match status" value="1"/>
</dbReference>
<dbReference type="InterPro" id="IPR002125">
    <property type="entry name" value="CMP_dCMP_dom"/>
</dbReference>
<dbReference type="FunFam" id="3.30.2350.10:FF:000017">
    <property type="entry name" value="Pseudouridine synthase"/>
    <property type="match status" value="1"/>
</dbReference>
<dbReference type="EMBL" id="HE806322">
    <property type="protein sequence ID" value="CCH62254.1"/>
    <property type="molecule type" value="Genomic_DNA"/>
</dbReference>
<dbReference type="PANTHER" id="PTHR21600">
    <property type="entry name" value="MITOCHONDRIAL RNA PSEUDOURIDINE SYNTHASE"/>
    <property type="match status" value="1"/>
</dbReference>
<dbReference type="Pfam" id="PF18785">
    <property type="entry name" value="Inv-AAD"/>
    <property type="match status" value="1"/>
</dbReference>
<dbReference type="GO" id="GO:0009231">
    <property type="term" value="P:riboflavin biosynthetic process"/>
    <property type="evidence" value="ECO:0007669"/>
    <property type="project" value="EnsemblFungi"/>
</dbReference>
<dbReference type="GO" id="GO:0031119">
    <property type="term" value="P:tRNA pseudouridine synthesis"/>
    <property type="evidence" value="ECO:0007669"/>
    <property type="project" value="EnsemblFungi"/>
</dbReference>
<dbReference type="GO" id="GO:0160151">
    <property type="term" value="F:tRNA pseudouridine(32) synthase activity"/>
    <property type="evidence" value="ECO:0007669"/>
    <property type="project" value="UniProtKB-EC"/>
</dbReference>
<feature type="domain" description="CMP/dCMP-type deaminase" evidence="6">
    <location>
        <begin position="463"/>
        <end position="580"/>
    </location>
</feature>
<dbReference type="PANTHER" id="PTHR21600:SF40">
    <property type="entry name" value="PSEUDOURIDYLATE SYNTHASE RPUSD2"/>
    <property type="match status" value="1"/>
</dbReference>
<dbReference type="InParanoid" id="I2H7A2"/>
<accession>I2H7A2</accession>
<dbReference type="eggNOG" id="KOG1018">
    <property type="taxonomic scope" value="Eukaryota"/>
</dbReference>
<keyword evidence="8" id="KW-1185">Reference proteome</keyword>
<evidence type="ECO:0000256" key="2">
    <source>
        <dbReference type="ARBA" id="ARBA00036184"/>
    </source>
</evidence>
<dbReference type="OrthoDB" id="424794at2759"/>
<keyword evidence="5" id="KW-0694">RNA-binding</keyword>
<dbReference type="PROSITE" id="PS01129">
    <property type="entry name" value="PSI_RLU"/>
    <property type="match status" value="1"/>
</dbReference>
<organism evidence="7 8">
    <name type="scientific">Henningerozyma blattae (strain ATCC 34711 / CBS 6284 / DSM 70876 / NBRC 10599 / NRRL Y-10934 / UCD 77-7)</name>
    <name type="common">Yeast</name>
    <name type="synonym">Tetrapisispora blattae</name>
    <dbReference type="NCBI Taxonomy" id="1071380"/>
    <lineage>
        <taxon>Eukaryota</taxon>
        <taxon>Fungi</taxon>
        <taxon>Dikarya</taxon>
        <taxon>Ascomycota</taxon>
        <taxon>Saccharomycotina</taxon>
        <taxon>Saccharomycetes</taxon>
        <taxon>Saccharomycetales</taxon>
        <taxon>Saccharomycetaceae</taxon>
        <taxon>Henningerozyma</taxon>
    </lineage>
</organism>
<sequence length="618" mass="70216">MLTVFRYLTRYHPKLRKNLFRMQNSDNSLITTENESTSSLSEFDIQLQQDIRRAKEVQKVKNKNKTLKKKKTSKELRDKVGFRVRVVDTSNRQKQADPDYEVTINGPLRKIEPYYFTYKTFCKLRWRDRKLVDVFTEEFRDREENYYRKTIAAGSVNLNGVPANLDSVIRNGDMITHALHRHEPAVTSRSIKTIYEDDDILVIDKPSGIPVHPTGRFRFNTITKILEKQLGYIVHPCNRLDRLTSGLMFLAKTPKGADEVGDQLKTREVSKEYIARVVGEFPIGQTVVEMPVRSVQPKVSLNAVCSMQDENAKHAKTIFTRISYDGQTSIVKCKPLTGRTHQIRVHLQYLGHPIANDPLYSNVDIWGEQLGKGGKADFDSIINKLDAIGKTESAKSWIHPNSEGEKLIDERCSVCDVGLYSDPGPNDLDLWLHAYRYESTEIDETTGSKKWSYCTEFPEWAIDPHRKYMELAIEQAKKCGPTTTAFSVGALIVNGTDVISCGYSRELEGNTHAEQCALEKYFAKVGKRKVPPGSVLYTTMEPCSFRLSGNDPCTQRILDQEGSIGSVFVGVLEPDTFVKNNTSKASLESQGINYIHIPGYEEEVTLLSFKGHEEDMQK</sequence>
<dbReference type="GeneID" id="14497386"/>
<dbReference type="EC" id="5.4.99.28" evidence="3"/>
<dbReference type="PROSITE" id="PS50889">
    <property type="entry name" value="S4"/>
    <property type="match status" value="1"/>
</dbReference>
<evidence type="ECO:0000313" key="8">
    <source>
        <dbReference type="Proteomes" id="UP000002866"/>
    </source>
</evidence>
<gene>
    <name evidence="7" type="primary">TBLA0G03170</name>
    <name evidence="7" type="ORF">TBLA_0G03170</name>
</gene>
<dbReference type="InterPro" id="IPR006145">
    <property type="entry name" value="PsdUridine_synth_RsuA/RluA"/>
</dbReference>
<dbReference type="Gene3D" id="3.30.2350.10">
    <property type="entry name" value="Pseudouridine synthase"/>
    <property type="match status" value="1"/>
</dbReference>
<protein>
    <recommendedName>
        <fullName evidence="3">tRNA pseudouridine(32) synthase</fullName>
        <ecNumber evidence="3">5.4.99.28</ecNumber>
    </recommendedName>
</protein>
<dbReference type="KEGG" id="tbl:TBLA_0G03170"/>
<dbReference type="AlphaFoldDB" id="I2H7A2"/>
<dbReference type="FunFam" id="3.40.140.10:FF:000061">
    <property type="entry name" value="DRAP deaminase"/>
    <property type="match status" value="1"/>
</dbReference>